<feature type="transmembrane region" description="Helical" evidence="1">
    <location>
        <begin position="12"/>
        <end position="40"/>
    </location>
</feature>
<feature type="transmembrane region" description="Helical" evidence="1">
    <location>
        <begin position="410"/>
        <end position="443"/>
    </location>
</feature>
<proteinExistence type="predicted"/>
<keyword evidence="3" id="KW-1185">Reference proteome</keyword>
<evidence type="ECO:0008006" key="4">
    <source>
        <dbReference type="Google" id="ProtNLM"/>
    </source>
</evidence>
<feature type="transmembrane region" description="Helical" evidence="1">
    <location>
        <begin position="60"/>
        <end position="84"/>
    </location>
</feature>
<feature type="transmembrane region" description="Helical" evidence="1">
    <location>
        <begin position="385"/>
        <end position="404"/>
    </location>
</feature>
<feature type="transmembrane region" description="Helical" evidence="1">
    <location>
        <begin position="464"/>
        <end position="482"/>
    </location>
</feature>
<reference evidence="2" key="1">
    <citation type="submission" date="2021-01" db="EMBL/GenBank/DDBJ databases">
        <title>Whole genome shotgun sequence of Sinosporangium siamense NBRC 109515.</title>
        <authorList>
            <person name="Komaki H."/>
            <person name="Tamura T."/>
        </authorList>
    </citation>
    <scope>NUCLEOTIDE SEQUENCE</scope>
    <source>
        <strain evidence="2">NBRC 109515</strain>
    </source>
</reference>
<protein>
    <recommendedName>
        <fullName evidence="4">DUF2029 domain-containing protein</fullName>
    </recommendedName>
</protein>
<dbReference type="AlphaFoldDB" id="A0A919RL72"/>
<feature type="transmembrane region" description="Helical" evidence="1">
    <location>
        <begin position="223"/>
        <end position="244"/>
    </location>
</feature>
<keyword evidence="1" id="KW-0472">Membrane</keyword>
<accession>A0A919RL72</accession>
<organism evidence="2 3">
    <name type="scientific">Sinosporangium siamense</name>
    <dbReference type="NCBI Taxonomy" id="1367973"/>
    <lineage>
        <taxon>Bacteria</taxon>
        <taxon>Bacillati</taxon>
        <taxon>Actinomycetota</taxon>
        <taxon>Actinomycetes</taxon>
        <taxon>Streptosporangiales</taxon>
        <taxon>Streptosporangiaceae</taxon>
        <taxon>Sinosporangium</taxon>
    </lineage>
</organism>
<evidence type="ECO:0000313" key="2">
    <source>
        <dbReference type="EMBL" id="GII95818.1"/>
    </source>
</evidence>
<feature type="transmembrane region" description="Helical" evidence="1">
    <location>
        <begin position="96"/>
        <end position="112"/>
    </location>
</feature>
<dbReference type="Proteomes" id="UP000606172">
    <property type="component" value="Unassembled WGS sequence"/>
</dbReference>
<evidence type="ECO:0000256" key="1">
    <source>
        <dbReference type="SAM" id="Phobius"/>
    </source>
</evidence>
<dbReference type="EMBL" id="BOOW01000038">
    <property type="protein sequence ID" value="GII95818.1"/>
    <property type="molecule type" value="Genomic_DNA"/>
</dbReference>
<feature type="transmembrane region" description="Helical" evidence="1">
    <location>
        <begin position="353"/>
        <end position="373"/>
    </location>
</feature>
<keyword evidence="1" id="KW-1133">Transmembrane helix</keyword>
<comment type="caution">
    <text evidence="2">The sequence shown here is derived from an EMBL/GenBank/DDBJ whole genome shotgun (WGS) entry which is preliminary data.</text>
</comment>
<name>A0A919RL72_9ACTN</name>
<gene>
    <name evidence="2" type="ORF">Ssi02_60490</name>
</gene>
<evidence type="ECO:0000313" key="3">
    <source>
        <dbReference type="Proteomes" id="UP000606172"/>
    </source>
</evidence>
<sequence>MAGALGGRSPRGVLGWFAVGAMGASGLVTVLIGLLGPSAVVPGLPGPSWHPPYSWQVAPSGHLVVAMAAAAIVLGTVGLGAALVADRRGDLPGARWFLGVGSAVVALLAFLPPSGSPDHLNYAAYGRMVTLGLDPYATSANDLPHDPVAGAVEEWRGTTSVYGPMATAVQALAGAVGGESVRLTVFVLALVNAAAFIGTSLLIHRLTGGDRRATLLWAANPLLVYHLAAGMHTDTLAIMCVVAATAAGAYGTARPAEVPAGRHVASGMLLGLGIGVKVNVGIAALGPAWELRRRPGRLAVVAGSAVLTVAALYALAGRHALDQVQAASRQVSLATPWQLVKRALQAVFGPGAYTAWIQVGSLLLLVLLAWLLLKAMTRAAGELYAAQVSAAVVIAWLLAAPYALPWYDGLAFAFLALMPALAVTPVLSGFLVARLGLLSLAYLPARQAGQPADLSWLVEVVRKQVVPALLLALTVAMVWWAWRAGARARTRPASAAPPR</sequence>
<feature type="transmembrane region" description="Helical" evidence="1">
    <location>
        <begin position="298"/>
        <end position="316"/>
    </location>
</feature>
<feature type="transmembrane region" description="Helical" evidence="1">
    <location>
        <begin position="264"/>
        <end position="286"/>
    </location>
</feature>
<feature type="transmembrane region" description="Helical" evidence="1">
    <location>
        <begin position="183"/>
        <end position="203"/>
    </location>
</feature>
<dbReference type="Pfam" id="PF26314">
    <property type="entry name" value="MptA_B_family"/>
    <property type="match status" value="1"/>
</dbReference>
<keyword evidence="1" id="KW-0812">Transmembrane</keyword>